<protein>
    <submittedName>
        <fullName evidence="4">Glycosyltransferase</fullName>
        <ecNumber evidence="4">2.4.1.-</ecNumber>
    </submittedName>
</protein>
<dbReference type="EMBL" id="LMTR01000078">
    <property type="protein sequence ID" value="KWT65550.1"/>
    <property type="molecule type" value="Genomic_DNA"/>
</dbReference>
<dbReference type="EC" id="2.4.1.-" evidence="4"/>
<dbReference type="PANTHER" id="PTHR12526">
    <property type="entry name" value="GLYCOSYLTRANSFERASE"/>
    <property type="match status" value="1"/>
</dbReference>
<name>A0A120CU20_HYPSL</name>
<gene>
    <name evidence="4" type="ORF">APY04_2788</name>
</gene>
<evidence type="ECO:0000313" key="4">
    <source>
        <dbReference type="EMBL" id="KWT65550.1"/>
    </source>
</evidence>
<evidence type="ECO:0000313" key="5">
    <source>
        <dbReference type="Proteomes" id="UP000059074"/>
    </source>
</evidence>
<dbReference type="Gene3D" id="3.40.50.2000">
    <property type="entry name" value="Glycogen Phosphorylase B"/>
    <property type="match status" value="2"/>
</dbReference>
<reference evidence="4 5" key="1">
    <citation type="submission" date="2015-10" db="EMBL/GenBank/DDBJ databases">
        <title>Transcriptomic analysis of a linuron degrading triple-species bacterial consortium.</title>
        <authorList>
            <person name="Albers P."/>
        </authorList>
    </citation>
    <scope>NUCLEOTIDE SEQUENCE [LARGE SCALE GENOMIC DNA]</scope>
    <source>
        <strain evidence="4 5">WDL6</strain>
    </source>
</reference>
<comment type="caution">
    <text evidence="4">The sequence shown here is derived from an EMBL/GenBank/DDBJ whole genome shotgun (WGS) entry which is preliminary data.</text>
</comment>
<evidence type="ECO:0000256" key="2">
    <source>
        <dbReference type="ARBA" id="ARBA00022679"/>
    </source>
</evidence>
<dbReference type="InterPro" id="IPR028098">
    <property type="entry name" value="Glyco_trans_4-like_N"/>
</dbReference>
<keyword evidence="1 4" id="KW-0328">Glycosyltransferase</keyword>
<proteinExistence type="predicted"/>
<feature type="domain" description="Glycosyltransferase subfamily 4-like N-terminal" evidence="3">
    <location>
        <begin position="28"/>
        <end position="140"/>
    </location>
</feature>
<dbReference type="Proteomes" id="UP000059074">
    <property type="component" value="Unassembled WGS sequence"/>
</dbReference>
<keyword evidence="2 4" id="KW-0808">Transferase</keyword>
<dbReference type="AlphaFoldDB" id="A0A120CU20"/>
<dbReference type="OrthoDB" id="9790710at2"/>
<dbReference type="PATRIC" id="fig|121290.4.peg.79"/>
<dbReference type="RefSeq" id="WP_068463477.1">
    <property type="nucleotide sequence ID" value="NZ_LMTR01000078.1"/>
</dbReference>
<dbReference type="Pfam" id="PF13692">
    <property type="entry name" value="Glyco_trans_1_4"/>
    <property type="match status" value="1"/>
</dbReference>
<dbReference type="CDD" id="cd03801">
    <property type="entry name" value="GT4_PimA-like"/>
    <property type="match status" value="1"/>
</dbReference>
<accession>A0A120CU20</accession>
<organism evidence="4 5">
    <name type="scientific">Hyphomicrobium sulfonivorans</name>
    <dbReference type="NCBI Taxonomy" id="121290"/>
    <lineage>
        <taxon>Bacteria</taxon>
        <taxon>Pseudomonadati</taxon>
        <taxon>Pseudomonadota</taxon>
        <taxon>Alphaproteobacteria</taxon>
        <taxon>Hyphomicrobiales</taxon>
        <taxon>Hyphomicrobiaceae</taxon>
        <taxon>Hyphomicrobium</taxon>
    </lineage>
</organism>
<evidence type="ECO:0000259" key="3">
    <source>
        <dbReference type="Pfam" id="PF13439"/>
    </source>
</evidence>
<evidence type="ECO:0000256" key="1">
    <source>
        <dbReference type="ARBA" id="ARBA00022676"/>
    </source>
</evidence>
<dbReference type="PANTHER" id="PTHR12526:SF510">
    <property type="entry name" value="D-INOSITOL 3-PHOSPHATE GLYCOSYLTRANSFERASE"/>
    <property type="match status" value="1"/>
</dbReference>
<dbReference type="GO" id="GO:0016757">
    <property type="term" value="F:glycosyltransferase activity"/>
    <property type="evidence" value="ECO:0007669"/>
    <property type="project" value="UniProtKB-KW"/>
</dbReference>
<dbReference type="STRING" id="121290.APY04_2788"/>
<dbReference type="SUPFAM" id="SSF53756">
    <property type="entry name" value="UDP-Glycosyltransferase/glycogen phosphorylase"/>
    <property type="match status" value="1"/>
</dbReference>
<dbReference type="Pfam" id="PF13439">
    <property type="entry name" value="Glyco_transf_4"/>
    <property type="match status" value="1"/>
</dbReference>
<keyword evidence="5" id="KW-1185">Reference proteome</keyword>
<sequence length="349" mass="38319">MTLTLPPKTSRLNKYRLLLVGPFPPPKGGMSVHIDRLSQQLSARSIEHSILDESRQKSPDIGHLRSMGLAQYLRLLRRSDIVHVHSMNPLVRLGHTIAARMLGCKVVQTLHADHSGRFGKFLLRLAGAIAHERIAVSEALSLQMGGAAHVIPAFIPPLPNEETLPDDITQWLAEQTADGRRIIALNASKILQEDGVDLYGVDMIINAFACDDVNRRFAAIVCVGNVPSDEEYYASLQAQAAKGPAADRIKFVRGETNFPGVLRHSHLFVRPSRRDGDAISLREALWYGVPTIASDAAVRPHGVTLFPSRDTGQLIDRIINADTTAIPRETQRDFSDDVIRVYSAVGAAT</sequence>